<keyword evidence="1" id="KW-1133">Transmembrane helix</keyword>
<sequence length="157" mass="18090">MEKITNLSDSVKVIAWNRRVLRISGIWPLDIWDLIFLPYFTYGCLIISTGLLSLLDNFSNFDYVLSNLTENMLMLTTLTKVATFRINGRSIGQFLKEIQQDFSDESYKNAKEKGIFFYYNKLSYKFVTITIPLMSFVLIAYFLQAAASSVIVGNFKD</sequence>
<evidence type="ECO:0000256" key="1">
    <source>
        <dbReference type="SAM" id="Phobius"/>
    </source>
</evidence>
<comment type="caution">
    <text evidence="2">The sequence shown here is derived from an EMBL/GenBank/DDBJ whole genome shotgun (WGS) entry which is preliminary data.</text>
</comment>
<proteinExistence type="predicted"/>
<name>A0AAD9R8D0_9HYME</name>
<feature type="transmembrane region" description="Helical" evidence="1">
    <location>
        <begin position="34"/>
        <end position="55"/>
    </location>
</feature>
<keyword evidence="1" id="KW-0472">Membrane</keyword>
<dbReference type="AlphaFoldDB" id="A0AAD9R8D0"/>
<organism evidence="2 3">
    <name type="scientific">Odynerus spinipes</name>
    <dbReference type="NCBI Taxonomy" id="1348599"/>
    <lineage>
        <taxon>Eukaryota</taxon>
        <taxon>Metazoa</taxon>
        <taxon>Ecdysozoa</taxon>
        <taxon>Arthropoda</taxon>
        <taxon>Hexapoda</taxon>
        <taxon>Insecta</taxon>
        <taxon>Pterygota</taxon>
        <taxon>Neoptera</taxon>
        <taxon>Endopterygota</taxon>
        <taxon>Hymenoptera</taxon>
        <taxon>Apocrita</taxon>
        <taxon>Aculeata</taxon>
        <taxon>Vespoidea</taxon>
        <taxon>Vespidae</taxon>
        <taxon>Eumeninae</taxon>
        <taxon>Odynerus</taxon>
    </lineage>
</organism>
<accession>A0AAD9R8D0</accession>
<gene>
    <name evidence="2" type="ORF">KPH14_012716</name>
</gene>
<reference evidence="2" key="1">
    <citation type="submission" date="2021-08" db="EMBL/GenBank/DDBJ databases">
        <authorList>
            <person name="Misof B."/>
            <person name="Oliver O."/>
            <person name="Podsiadlowski L."/>
            <person name="Donath A."/>
            <person name="Peters R."/>
            <person name="Mayer C."/>
            <person name="Rust J."/>
            <person name="Gunkel S."/>
            <person name="Lesny P."/>
            <person name="Martin S."/>
            <person name="Oeyen J.P."/>
            <person name="Petersen M."/>
            <person name="Panagiotis P."/>
            <person name="Wilbrandt J."/>
            <person name="Tanja T."/>
        </authorList>
    </citation>
    <scope>NUCLEOTIDE SEQUENCE</scope>
    <source>
        <strain evidence="2">GBR_01_08_01A</strain>
        <tissue evidence="2">Thorax + abdomen</tissue>
    </source>
</reference>
<keyword evidence="3" id="KW-1185">Reference proteome</keyword>
<dbReference type="Proteomes" id="UP001258017">
    <property type="component" value="Unassembled WGS sequence"/>
</dbReference>
<keyword evidence="1" id="KW-0812">Transmembrane</keyword>
<feature type="transmembrane region" description="Helical" evidence="1">
    <location>
        <begin position="126"/>
        <end position="147"/>
    </location>
</feature>
<dbReference type="EMBL" id="JAIFRP010004523">
    <property type="protein sequence ID" value="KAK2574899.1"/>
    <property type="molecule type" value="Genomic_DNA"/>
</dbReference>
<protein>
    <submittedName>
        <fullName evidence="2">Uncharacterized protein</fullName>
    </submittedName>
</protein>
<reference evidence="2" key="2">
    <citation type="journal article" date="2023" name="Commun. Biol.">
        <title>Intrasexual cuticular hydrocarbon dimorphism in a wasp sheds light on hydrocarbon biosynthesis genes in Hymenoptera.</title>
        <authorList>
            <person name="Moris V.C."/>
            <person name="Podsiadlowski L."/>
            <person name="Martin S."/>
            <person name="Oeyen J.P."/>
            <person name="Donath A."/>
            <person name="Petersen M."/>
            <person name="Wilbrandt J."/>
            <person name="Misof B."/>
            <person name="Liedtke D."/>
            <person name="Thamm M."/>
            <person name="Scheiner R."/>
            <person name="Schmitt T."/>
            <person name="Niehuis O."/>
        </authorList>
    </citation>
    <scope>NUCLEOTIDE SEQUENCE</scope>
    <source>
        <strain evidence="2">GBR_01_08_01A</strain>
    </source>
</reference>
<evidence type="ECO:0000313" key="3">
    <source>
        <dbReference type="Proteomes" id="UP001258017"/>
    </source>
</evidence>
<evidence type="ECO:0000313" key="2">
    <source>
        <dbReference type="EMBL" id="KAK2574899.1"/>
    </source>
</evidence>